<feature type="compositionally biased region" description="Low complexity" evidence="1">
    <location>
        <begin position="309"/>
        <end position="328"/>
    </location>
</feature>
<dbReference type="AlphaFoldDB" id="A0A9P6C151"/>
<evidence type="ECO:0000313" key="3">
    <source>
        <dbReference type="Proteomes" id="UP000807342"/>
    </source>
</evidence>
<evidence type="ECO:0000256" key="1">
    <source>
        <dbReference type="SAM" id="MobiDB-lite"/>
    </source>
</evidence>
<feature type="compositionally biased region" description="Basic and acidic residues" evidence="1">
    <location>
        <begin position="149"/>
        <end position="159"/>
    </location>
</feature>
<name>A0A9P6C151_9AGAR</name>
<sequence>MARNPNDQERALNAAAAREIALELNTSSGTPPTLADSPAPTSPRVGRQSVSPRPEYATSIVTPTDTLPRYTEELHSPPPVTQQYSGASAASGSISAPSPVQHVQIPSYASDSSPPRFSPGAATYATPPQLHIQQEAPLPSPYEQEFDPYEEHAQQEKDQGYSAGQAHVSLPAPQANPSSVPQKQGNVPGTYSYYEQGGSRSDARPGVSPSLSSPRAPSPPLEQPNAPYLRSGLGSRGSSSSLNAAGAAGGGKISAAAFKRPSPRHGSASSPFGPPSPTPFGGSSPGFGSGPSPSTEGGRRLPSPYSADQPQGYAPQGQGQGQQVQPLQIKKRVSDNPDADQYDYIGAYVESGGDEHEQGRGYDDDYHAGQVQRAVSANAGGGGWAGIGAGGGGGGGASGVGRGGGGYGQGRFATDLENESML</sequence>
<dbReference type="EMBL" id="MU151174">
    <property type="protein sequence ID" value="KAF9448071.1"/>
    <property type="molecule type" value="Genomic_DNA"/>
</dbReference>
<protein>
    <submittedName>
        <fullName evidence="2">Uncharacterized protein</fullName>
    </submittedName>
</protein>
<reference evidence="2" key="1">
    <citation type="submission" date="2020-11" db="EMBL/GenBank/DDBJ databases">
        <authorList>
            <consortium name="DOE Joint Genome Institute"/>
            <person name="Ahrendt S."/>
            <person name="Riley R."/>
            <person name="Andreopoulos W."/>
            <person name="Labutti K."/>
            <person name="Pangilinan J."/>
            <person name="Ruiz-Duenas F.J."/>
            <person name="Barrasa J.M."/>
            <person name="Sanchez-Garcia M."/>
            <person name="Camarero S."/>
            <person name="Miyauchi S."/>
            <person name="Serrano A."/>
            <person name="Linde D."/>
            <person name="Babiker R."/>
            <person name="Drula E."/>
            <person name="Ayuso-Fernandez I."/>
            <person name="Pacheco R."/>
            <person name="Padilla G."/>
            <person name="Ferreira P."/>
            <person name="Barriuso J."/>
            <person name="Kellner H."/>
            <person name="Castanera R."/>
            <person name="Alfaro M."/>
            <person name="Ramirez L."/>
            <person name="Pisabarro A.G."/>
            <person name="Kuo A."/>
            <person name="Tritt A."/>
            <person name="Lipzen A."/>
            <person name="He G."/>
            <person name="Yan M."/>
            <person name="Ng V."/>
            <person name="Cullen D."/>
            <person name="Martin F."/>
            <person name="Rosso M.-N."/>
            <person name="Henrissat B."/>
            <person name="Hibbett D."/>
            <person name="Martinez A.T."/>
            <person name="Grigoriev I.V."/>
        </authorList>
    </citation>
    <scope>NUCLEOTIDE SEQUENCE</scope>
    <source>
        <strain evidence="2">MF-IS2</strain>
    </source>
</reference>
<feature type="compositionally biased region" description="Polar residues" evidence="1">
    <location>
        <begin position="175"/>
        <end position="189"/>
    </location>
</feature>
<keyword evidence="3" id="KW-1185">Reference proteome</keyword>
<feature type="compositionally biased region" description="Basic and acidic residues" evidence="1">
    <location>
        <begin position="353"/>
        <end position="364"/>
    </location>
</feature>
<feature type="compositionally biased region" description="Low complexity" evidence="1">
    <location>
        <begin position="85"/>
        <end position="99"/>
    </location>
</feature>
<gene>
    <name evidence="2" type="ORF">P691DRAFT_801362</name>
</gene>
<comment type="caution">
    <text evidence="2">The sequence shown here is derived from an EMBL/GenBank/DDBJ whole genome shotgun (WGS) entry which is preliminary data.</text>
</comment>
<proteinExistence type="predicted"/>
<accession>A0A9P6C151</accession>
<feature type="region of interest" description="Disordered" evidence="1">
    <location>
        <begin position="392"/>
        <end position="422"/>
    </location>
</feature>
<feature type="compositionally biased region" description="Gly residues" evidence="1">
    <location>
        <begin position="392"/>
        <end position="409"/>
    </location>
</feature>
<evidence type="ECO:0000313" key="2">
    <source>
        <dbReference type="EMBL" id="KAF9448071.1"/>
    </source>
</evidence>
<dbReference type="Proteomes" id="UP000807342">
    <property type="component" value="Unassembled WGS sequence"/>
</dbReference>
<organism evidence="2 3">
    <name type="scientific">Macrolepiota fuliginosa MF-IS2</name>
    <dbReference type="NCBI Taxonomy" id="1400762"/>
    <lineage>
        <taxon>Eukaryota</taxon>
        <taxon>Fungi</taxon>
        <taxon>Dikarya</taxon>
        <taxon>Basidiomycota</taxon>
        <taxon>Agaricomycotina</taxon>
        <taxon>Agaricomycetes</taxon>
        <taxon>Agaricomycetidae</taxon>
        <taxon>Agaricales</taxon>
        <taxon>Agaricineae</taxon>
        <taxon>Agaricaceae</taxon>
        <taxon>Macrolepiota</taxon>
    </lineage>
</organism>
<feature type="region of interest" description="Disordered" evidence="1">
    <location>
        <begin position="23"/>
        <end position="364"/>
    </location>
</feature>
<feature type="compositionally biased region" description="Low complexity" evidence="1">
    <location>
        <begin position="231"/>
        <end position="246"/>
    </location>
</feature>